<feature type="domain" description="BON" evidence="2">
    <location>
        <begin position="35"/>
        <end position="104"/>
    </location>
</feature>
<proteinExistence type="predicted"/>
<feature type="domain" description="CBS" evidence="3">
    <location>
        <begin position="1"/>
        <end position="39"/>
    </location>
</feature>
<keyword evidence="1" id="KW-0129">CBS domain</keyword>
<dbReference type="Proteomes" id="UP001597045">
    <property type="component" value="Unassembled WGS sequence"/>
</dbReference>
<dbReference type="Pfam" id="PF04972">
    <property type="entry name" value="BON"/>
    <property type="match status" value="1"/>
</dbReference>
<evidence type="ECO:0000313" key="4">
    <source>
        <dbReference type="EMBL" id="MFD1049870.1"/>
    </source>
</evidence>
<accession>A0ABW3MLA4</accession>
<dbReference type="Gene3D" id="3.10.580.10">
    <property type="entry name" value="CBS-domain"/>
    <property type="match status" value="1"/>
</dbReference>
<dbReference type="SUPFAM" id="SSF54631">
    <property type="entry name" value="CBS-domain pair"/>
    <property type="match status" value="1"/>
</dbReference>
<dbReference type="Pfam" id="PF00571">
    <property type="entry name" value="CBS"/>
    <property type="match status" value="1"/>
</dbReference>
<gene>
    <name evidence="4" type="ORF">ACFQ1S_32220</name>
</gene>
<protein>
    <submittedName>
        <fullName evidence="4">BON domain-containing protein</fullName>
    </submittedName>
</protein>
<dbReference type="Gene3D" id="3.30.1340.30">
    <property type="match status" value="1"/>
</dbReference>
<evidence type="ECO:0000313" key="5">
    <source>
        <dbReference type="Proteomes" id="UP001597045"/>
    </source>
</evidence>
<reference evidence="5" key="1">
    <citation type="journal article" date="2019" name="Int. J. Syst. Evol. Microbiol.">
        <title>The Global Catalogue of Microorganisms (GCM) 10K type strain sequencing project: providing services to taxonomists for standard genome sequencing and annotation.</title>
        <authorList>
            <consortium name="The Broad Institute Genomics Platform"/>
            <consortium name="The Broad Institute Genome Sequencing Center for Infectious Disease"/>
            <person name="Wu L."/>
            <person name="Ma J."/>
        </authorList>
    </citation>
    <scope>NUCLEOTIDE SEQUENCE [LARGE SCALE GENOMIC DNA]</scope>
    <source>
        <strain evidence="5">JCM 31486</strain>
    </source>
</reference>
<name>A0ABW3MLA4_9PSEU</name>
<comment type="caution">
    <text evidence="4">The sequence shown here is derived from an EMBL/GenBank/DDBJ whole genome shotgun (WGS) entry which is preliminary data.</text>
</comment>
<organism evidence="4 5">
    <name type="scientific">Kibdelosporangium lantanae</name>
    <dbReference type="NCBI Taxonomy" id="1497396"/>
    <lineage>
        <taxon>Bacteria</taxon>
        <taxon>Bacillati</taxon>
        <taxon>Actinomycetota</taxon>
        <taxon>Actinomycetes</taxon>
        <taxon>Pseudonocardiales</taxon>
        <taxon>Pseudonocardiaceae</taxon>
        <taxon>Kibdelosporangium</taxon>
    </lineage>
</organism>
<evidence type="ECO:0000259" key="2">
    <source>
        <dbReference type="PROSITE" id="PS50914"/>
    </source>
</evidence>
<keyword evidence="5" id="KW-1185">Reference proteome</keyword>
<dbReference type="PROSITE" id="PS50914">
    <property type="entry name" value="BON"/>
    <property type="match status" value="1"/>
</dbReference>
<evidence type="ECO:0000259" key="3">
    <source>
        <dbReference type="PROSITE" id="PS51371"/>
    </source>
</evidence>
<dbReference type="EMBL" id="JBHTIS010002453">
    <property type="protein sequence ID" value="MFD1049870.1"/>
    <property type="molecule type" value="Genomic_DNA"/>
</dbReference>
<evidence type="ECO:0000256" key="1">
    <source>
        <dbReference type="PROSITE-ProRule" id="PRU00703"/>
    </source>
</evidence>
<dbReference type="InterPro" id="IPR000644">
    <property type="entry name" value="CBS_dom"/>
</dbReference>
<dbReference type="InterPro" id="IPR046342">
    <property type="entry name" value="CBS_dom_sf"/>
</dbReference>
<dbReference type="PROSITE" id="PS51371">
    <property type="entry name" value="CBS"/>
    <property type="match status" value="1"/>
</dbReference>
<feature type="non-terminal residue" evidence="4">
    <location>
        <position position="1"/>
    </location>
</feature>
<dbReference type="InterPro" id="IPR007055">
    <property type="entry name" value="BON_dom"/>
</dbReference>
<sequence length="113" mass="12766">RELARRGVRRLFVVDGGKVVGVVSRRDLLSIFRRTDDDIKQEIMQEVLIRTLWADPKTVGVMVENGVVTMVGRLERKCEVEIAGRLAAQIPGVVEVRNGLDYVWNDTPGRRHG</sequence>